<evidence type="ECO:0000259" key="1">
    <source>
        <dbReference type="Pfam" id="PF00487"/>
    </source>
</evidence>
<evidence type="ECO:0000313" key="2">
    <source>
        <dbReference type="EMBL" id="KAL3774302.1"/>
    </source>
</evidence>
<dbReference type="Proteomes" id="UP001530315">
    <property type="component" value="Unassembled WGS sequence"/>
</dbReference>
<dbReference type="EMBL" id="JALLAZ020001477">
    <property type="protein sequence ID" value="KAL3774302.1"/>
    <property type="molecule type" value="Genomic_DNA"/>
</dbReference>
<protein>
    <recommendedName>
        <fullName evidence="1">Fatty acid desaturase domain-containing protein</fullName>
    </recommendedName>
</protein>
<sequence>MGKVGASRVRGSADDIQTATKGFGHWASSYDPLDPNAPTLPSKGEIRAVIPKECFSRSYLRSMYFVARDTAMAAGCASVARTTLSADLPSNLLSLDALIWFAGWNAYAFCMGCVITGHWVLAHECGHGAFSPSQNLNDVCGFVMHQALLVPYFSWQHTHSKHHRRTNNTVDGESHVPGTRCEVGLGEGGERLSNWAVIHEAIGDRPFGMLKILVNLVVGWPMYLMGLASTGRLGHDGMASEGGNVMDHYRPWSRMFPSKLRLKVAISTLGVAAAWAAMGLAAREYGALPVTLWYIGPLMWNQAWLVLYTWLQHTDPTVPQYGPDEWTWVRGALSTIDRPYGIFDFFHHKIGSTHVAHHLFHEMPFYKADVATAGIKAFLEPKGLYNYDPTPWYLTMWRIAKRCHYIDGLEGIQYFKSLEDVPVRRNGKKVD</sequence>
<dbReference type="InterPro" id="IPR012171">
    <property type="entry name" value="Fatty_acid_desaturase"/>
</dbReference>
<keyword evidence="3" id="KW-1185">Reference proteome</keyword>
<dbReference type="PANTHER" id="PTHR32100">
    <property type="entry name" value="OMEGA-6 FATTY ACID DESATURASE, CHLOROPLASTIC"/>
    <property type="match status" value="1"/>
</dbReference>
<reference evidence="2 3" key="1">
    <citation type="submission" date="2024-10" db="EMBL/GenBank/DDBJ databases">
        <title>Updated reference genomes for cyclostephanoid diatoms.</title>
        <authorList>
            <person name="Roberts W.R."/>
            <person name="Alverson A.J."/>
        </authorList>
    </citation>
    <scope>NUCLEOTIDE SEQUENCE [LARGE SCALE GENOMIC DNA]</scope>
    <source>
        <strain evidence="2 3">AJA276-08</strain>
    </source>
</reference>
<dbReference type="Pfam" id="PF00487">
    <property type="entry name" value="FA_desaturase"/>
    <property type="match status" value="1"/>
</dbReference>
<accession>A0ABD3NEB2</accession>
<dbReference type="InterPro" id="IPR005804">
    <property type="entry name" value="FA_desaturase_dom"/>
</dbReference>
<gene>
    <name evidence="2" type="ORF">ACHAW5_010206</name>
</gene>
<proteinExistence type="predicted"/>
<evidence type="ECO:0000313" key="3">
    <source>
        <dbReference type="Proteomes" id="UP001530315"/>
    </source>
</evidence>
<comment type="caution">
    <text evidence="2">The sequence shown here is derived from an EMBL/GenBank/DDBJ whole genome shotgun (WGS) entry which is preliminary data.</text>
</comment>
<dbReference type="AlphaFoldDB" id="A0ABD3NEB2"/>
<name>A0ABD3NEB2_9STRA</name>
<dbReference type="CDD" id="cd03507">
    <property type="entry name" value="Delta12-FADS-like"/>
    <property type="match status" value="1"/>
</dbReference>
<organism evidence="2 3">
    <name type="scientific">Stephanodiscus triporus</name>
    <dbReference type="NCBI Taxonomy" id="2934178"/>
    <lineage>
        <taxon>Eukaryota</taxon>
        <taxon>Sar</taxon>
        <taxon>Stramenopiles</taxon>
        <taxon>Ochrophyta</taxon>
        <taxon>Bacillariophyta</taxon>
        <taxon>Coscinodiscophyceae</taxon>
        <taxon>Thalassiosirophycidae</taxon>
        <taxon>Stephanodiscales</taxon>
        <taxon>Stephanodiscaceae</taxon>
        <taxon>Stephanodiscus</taxon>
    </lineage>
</organism>
<feature type="domain" description="Fatty acid desaturase" evidence="1">
    <location>
        <begin position="100"/>
        <end position="384"/>
    </location>
</feature>